<evidence type="ECO:0000256" key="1">
    <source>
        <dbReference type="SAM" id="MobiDB-lite"/>
    </source>
</evidence>
<reference evidence="2 3" key="1">
    <citation type="submission" date="2013-05" db="EMBL/GenBank/DDBJ databases">
        <title>Genome assembly of Chondromyces apiculatus DSM 436.</title>
        <authorList>
            <person name="Sharma G."/>
            <person name="Khatri I."/>
            <person name="Kaur C."/>
            <person name="Mayilraj S."/>
            <person name="Subramanian S."/>
        </authorList>
    </citation>
    <scope>NUCLEOTIDE SEQUENCE [LARGE SCALE GENOMIC DNA]</scope>
    <source>
        <strain evidence="2 3">DSM 436</strain>
    </source>
</reference>
<evidence type="ECO:0000313" key="2">
    <source>
        <dbReference type="EMBL" id="EYF01985.1"/>
    </source>
</evidence>
<accession>A0A017SZG5</accession>
<keyword evidence="3" id="KW-1185">Reference proteome</keyword>
<dbReference type="EMBL" id="ASRX01000068">
    <property type="protein sequence ID" value="EYF01985.1"/>
    <property type="molecule type" value="Genomic_DNA"/>
</dbReference>
<organism evidence="2 3">
    <name type="scientific">Chondromyces apiculatus DSM 436</name>
    <dbReference type="NCBI Taxonomy" id="1192034"/>
    <lineage>
        <taxon>Bacteria</taxon>
        <taxon>Pseudomonadati</taxon>
        <taxon>Myxococcota</taxon>
        <taxon>Polyangia</taxon>
        <taxon>Polyangiales</taxon>
        <taxon>Polyangiaceae</taxon>
        <taxon>Chondromyces</taxon>
    </lineage>
</organism>
<feature type="region of interest" description="Disordered" evidence="1">
    <location>
        <begin position="51"/>
        <end position="92"/>
    </location>
</feature>
<proteinExistence type="predicted"/>
<gene>
    <name evidence="2" type="ORF">CAP_7603</name>
</gene>
<evidence type="ECO:0000313" key="3">
    <source>
        <dbReference type="Proteomes" id="UP000019678"/>
    </source>
</evidence>
<dbReference type="Proteomes" id="UP000019678">
    <property type="component" value="Unassembled WGS sequence"/>
</dbReference>
<comment type="caution">
    <text evidence="2">The sequence shown here is derived from an EMBL/GenBank/DDBJ whole genome shotgun (WGS) entry which is preliminary data.</text>
</comment>
<dbReference type="RefSeq" id="WP_044248353.1">
    <property type="nucleotide sequence ID" value="NZ_ASRX01000068.1"/>
</dbReference>
<protein>
    <submittedName>
        <fullName evidence="2">Uncharacterized protein</fullName>
    </submittedName>
</protein>
<dbReference type="OrthoDB" id="10019012at2"/>
<dbReference type="STRING" id="1192034.CAP_7603"/>
<dbReference type="AlphaFoldDB" id="A0A017SZG5"/>
<name>A0A017SZG5_9BACT</name>
<sequence length="162" mass="17159">MASSDRSLARRTLKQVALFAVGSALFVALTSTLLVVIARALLPPEPLVEGARPARAVDEASTEDQAPAAATSRARPGRRRGVPTTSPKSAASVAVEKADAEEAQWARCCDALEETAKKSSPEDRLVYHAAIGACRGTLGKPNARDSIRTLIQGKSLPPECRW</sequence>